<comment type="pathway">
    <text evidence="2 19">Energy metabolism; oxidative phosphorylation.</text>
</comment>
<organism evidence="22 23">
    <name type="scientific">Steroidobacter flavus</name>
    <dbReference type="NCBI Taxonomy" id="1842136"/>
    <lineage>
        <taxon>Bacteria</taxon>
        <taxon>Pseudomonadati</taxon>
        <taxon>Pseudomonadota</taxon>
        <taxon>Gammaproteobacteria</taxon>
        <taxon>Steroidobacterales</taxon>
        <taxon>Steroidobacteraceae</taxon>
        <taxon>Steroidobacter</taxon>
    </lineage>
</organism>
<feature type="transmembrane region" description="Helical" evidence="20">
    <location>
        <begin position="7"/>
        <end position="26"/>
    </location>
</feature>
<dbReference type="InterPro" id="IPR008168">
    <property type="entry name" value="Cyt_C_IC"/>
</dbReference>
<keyword evidence="18 19" id="KW-0472">Membrane</keyword>
<evidence type="ECO:0000256" key="14">
    <source>
        <dbReference type="ARBA" id="ARBA00022989"/>
    </source>
</evidence>
<dbReference type="PRINTS" id="PR00605">
    <property type="entry name" value="CYTCHROMECIC"/>
</dbReference>
<keyword evidence="23" id="KW-1185">Reference proteome</keyword>
<evidence type="ECO:0000256" key="7">
    <source>
        <dbReference type="ARBA" id="ARBA00022617"/>
    </source>
</evidence>
<evidence type="ECO:0000256" key="4">
    <source>
        <dbReference type="ARBA" id="ARBA00022448"/>
    </source>
</evidence>
<dbReference type="NCBIfam" id="TIGR00782">
    <property type="entry name" value="ccoP"/>
    <property type="match status" value="1"/>
</dbReference>
<evidence type="ECO:0000256" key="6">
    <source>
        <dbReference type="ARBA" id="ARBA00022519"/>
    </source>
</evidence>
<evidence type="ECO:0000256" key="18">
    <source>
        <dbReference type="ARBA" id="ARBA00023136"/>
    </source>
</evidence>
<comment type="similarity">
    <text evidence="3 19">Belongs to the CcoP / FixP family.</text>
</comment>
<dbReference type="Pfam" id="PF13442">
    <property type="entry name" value="Cytochrome_CBB3"/>
    <property type="match status" value="2"/>
</dbReference>
<keyword evidence="7 19" id="KW-0349">Heme</keyword>
<dbReference type="Gene3D" id="6.10.280.130">
    <property type="match status" value="1"/>
</dbReference>
<evidence type="ECO:0000256" key="19">
    <source>
        <dbReference type="PIRNR" id="PIRNR000006"/>
    </source>
</evidence>
<evidence type="ECO:0000256" key="17">
    <source>
        <dbReference type="ARBA" id="ARBA00023065"/>
    </source>
</evidence>
<evidence type="ECO:0000256" key="11">
    <source>
        <dbReference type="ARBA" id="ARBA00022737"/>
    </source>
</evidence>
<keyword evidence="10 19" id="KW-0479">Metal-binding</keyword>
<dbReference type="PANTHER" id="PTHR33751:SF1">
    <property type="entry name" value="CBB3-TYPE CYTOCHROME C OXIDASE SUBUNIT FIXP"/>
    <property type="match status" value="1"/>
</dbReference>
<keyword evidence="15 19" id="KW-0560">Oxidoreductase</keyword>
<comment type="subcellular location">
    <subcellularLocation>
        <location evidence="1 19">Cell inner membrane</location>
    </subcellularLocation>
</comment>
<evidence type="ECO:0000256" key="1">
    <source>
        <dbReference type="ARBA" id="ARBA00004533"/>
    </source>
</evidence>
<evidence type="ECO:0000256" key="12">
    <source>
        <dbReference type="ARBA" id="ARBA00022781"/>
    </source>
</evidence>
<evidence type="ECO:0000256" key="5">
    <source>
        <dbReference type="ARBA" id="ARBA00022475"/>
    </source>
</evidence>
<dbReference type="PIRSF" id="PIRSF000006">
    <property type="entry name" value="Cbb3-Cox_fixP"/>
    <property type="match status" value="1"/>
</dbReference>
<feature type="domain" description="Cytochrome c" evidence="21">
    <location>
        <begin position="217"/>
        <end position="298"/>
    </location>
</feature>
<dbReference type="InterPro" id="IPR004678">
    <property type="entry name" value="Cyt_c_oxidase_cbb3_su3"/>
</dbReference>
<sequence>MIRQPASVFIIVFTAINIVACLWLMWWTARTRVAANDASEDSATTGHVWDGDLEEMNNPLPRWWLGLFIITILFGAGYLTFYPGMGNFAGTSKWSSAGAYEEQVAQQRAKFEEKLASLKDRSLKELANNGSAMATAKNLFGANCAGCHGSDARGAKGFPNLADKDWLWGGDEDRVLETIAQGRHGMMPALGSALGEQGVKEVASYVVSLSGGKAPADWVAAGQQRFAMMCVGCHGVDAKGNAMLGAPNLTDNVWLHGGDFDTVRATITNGRDNQMPAHKDLLGDTKVKLLAAYVLSLSEPEMHVAN</sequence>
<evidence type="ECO:0000259" key="21">
    <source>
        <dbReference type="PROSITE" id="PS51007"/>
    </source>
</evidence>
<evidence type="ECO:0000256" key="2">
    <source>
        <dbReference type="ARBA" id="ARBA00004673"/>
    </source>
</evidence>
<dbReference type="PROSITE" id="PS51007">
    <property type="entry name" value="CYTC"/>
    <property type="match status" value="2"/>
</dbReference>
<dbReference type="EMBL" id="JBHSDU010000003">
    <property type="protein sequence ID" value="MFC4308692.1"/>
    <property type="molecule type" value="Genomic_DNA"/>
</dbReference>
<proteinExistence type="inferred from homology"/>
<dbReference type="InterPro" id="IPR036909">
    <property type="entry name" value="Cyt_c-like_dom_sf"/>
</dbReference>
<dbReference type="PANTHER" id="PTHR33751">
    <property type="entry name" value="CBB3-TYPE CYTOCHROME C OXIDASE SUBUNIT FIXP"/>
    <property type="match status" value="1"/>
</dbReference>
<evidence type="ECO:0000256" key="9">
    <source>
        <dbReference type="ARBA" id="ARBA00022692"/>
    </source>
</evidence>
<gene>
    <name evidence="22" type="primary">ccoP</name>
    <name evidence="22" type="ORF">ACFPN2_06330</name>
</gene>
<evidence type="ECO:0000256" key="15">
    <source>
        <dbReference type="ARBA" id="ARBA00023002"/>
    </source>
</evidence>
<evidence type="ECO:0000256" key="3">
    <source>
        <dbReference type="ARBA" id="ARBA00006113"/>
    </source>
</evidence>
<dbReference type="SUPFAM" id="SSF46626">
    <property type="entry name" value="Cytochrome c"/>
    <property type="match status" value="2"/>
</dbReference>
<dbReference type="Gene3D" id="1.10.760.10">
    <property type="entry name" value="Cytochrome c-like domain"/>
    <property type="match status" value="2"/>
</dbReference>
<evidence type="ECO:0000256" key="16">
    <source>
        <dbReference type="ARBA" id="ARBA00023004"/>
    </source>
</evidence>
<keyword evidence="9 20" id="KW-0812">Transmembrane</keyword>
<name>A0ABV8SMK2_9GAMM</name>
<keyword evidence="5 19" id="KW-1003">Cell membrane</keyword>
<dbReference type="RefSeq" id="WP_380595776.1">
    <property type="nucleotide sequence ID" value="NZ_JBHSDU010000003.1"/>
</dbReference>
<dbReference type="Pfam" id="PF14715">
    <property type="entry name" value="FixP_N"/>
    <property type="match status" value="1"/>
</dbReference>
<dbReference type="InterPro" id="IPR009056">
    <property type="entry name" value="Cyt_c-like_dom"/>
</dbReference>
<keyword evidence="17 19" id="KW-0406">Ion transport</keyword>
<evidence type="ECO:0000313" key="23">
    <source>
        <dbReference type="Proteomes" id="UP001595904"/>
    </source>
</evidence>
<reference evidence="23" key="1">
    <citation type="journal article" date="2019" name="Int. J. Syst. Evol. Microbiol.">
        <title>The Global Catalogue of Microorganisms (GCM) 10K type strain sequencing project: providing services to taxonomists for standard genome sequencing and annotation.</title>
        <authorList>
            <consortium name="The Broad Institute Genomics Platform"/>
            <consortium name="The Broad Institute Genome Sequencing Center for Infectious Disease"/>
            <person name="Wu L."/>
            <person name="Ma J."/>
        </authorList>
    </citation>
    <scope>NUCLEOTIDE SEQUENCE [LARGE SCALE GENOMIC DNA]</scope>
    <source>
        <strain evidence="23">CGMCC 1.10759</strain>
    </source>
</reference>
<protein>
    <recommendedName>
        <fullName evidence="19">Cbb3-type cytochrome c oxidase subunit</fullName>
    </recommendedName>
</protein>
<comment type="cofactor">
    <cofactor evidence="19">
        <name>heme c</name>
        <dbReference type="ChEBI" id="CHEBI:61717"/>
    </cofactor>
    <text evidence="19">Binds 2 heme C groups per subunit.</text>
</comment>
<keyword evidence="8 19" id="KW-0679">Respiratory chain</keyword>
<keyword evidence="12 19" id="KW-0375">Hydrogen ion transport</keyword>
<accession>A0ABV8SMK2</accession>
<evidence type="ECO:0000256" key="10">
    <source>
        <dbReference type="ARBA" id="ARBA00022723"/>
    </source>
</evidence>
<evidence type="ECO:0000256" key="20">
    <source>
        <dbReference type="SAM" id="Phobius"/>
    </source>
</evidence>
<comment type="caution">
    <text evidence="22">The sequence shown here is derived from an EMBL/GenBank/DDBJ whole genome shotgun (WGS) entry which is preliminary data.</text>
</comment>
<keyword evidence="16 19" id="KW-0408">Iron</keyword>
<dbReference type="InterPro" id="IPR050597">
    <property type="entry name" value="Cytochrome_c_Oxidase_Subunit"/>
</dbReference>
<evidence type="ECO:0000313" key="22">
    <source>
        <dbReference type="EMBL" id="MFC4308692.1"/>
    </source>
</evidence>
<keyword evidence="13 19" id="KW-0249">Electron transport</keyword>
<dbReference type="InterPro" id="IPR032858">
    <property type="entry name" value="CcoP_N"/>
</dbReference>
<keyword evidence="11" id="KW-0677">Repeat</keyword>
<dbReference type="InterPro" id="IPR038414">
    <property type="entry name" value="CcoP_N_sf"/>
</dbReference>
<comment type="subunit">
    <text evidence="19">Component of the cbb3-type cytochrome c oxidase.</text>
</comment>
<keyword evidence="14 20" id="KW-1133">Transmembrane helix</keyword>
<feature type="domain" description="Cytochrome c" evidence="21">
    <location>
        <begin position="131"/>
        <end position="210"/>
    </location>
</feature>
<feature type="transmembrane region" description="Helical" evidence="20">
    <location>
        <begin position="63"/>
        <end position="82"/>
    </location>
</feature>
<keyword evidence="4 19" id="KW-0813">Transport</keyword>
<evidence type="ECO:0000256" key="13">
    <source>
        <dbReference type="ARBA" id="ARBA00022982"/>
    </source>
</evidence>
<comment type="function">
    <text evidence="19">C-type cytochrome. Part of the cbb3-type cytochrome c oxidase complex.</text>
</comment>
<keyword evidence="6 19" id="KW-0997">Cell inner membrane</keyword>
<dbReference type="Proteomes" id="UP001595904">
    <property type="component" value="Unassembled WGS sequence"/>
</dbReference>
<evidence type="ECO:0000256" key="8">
    <source>
        <dbReference type="ARBA" id="ARBA00022660"/>
    </source>
</evidence>